<dbReference type="GO" id="GO:0005840">
    <property type="term" value="C:ribosome"/>
    <property type="evidence" value="ECO:0007669"/>
    <property type="project" value="UniProtKB-KW"/>
</dbReference>
<dbReference type="InterPro" id="IPR016181">
    <property type="entry name" value="Acyl_CoA_acyltransferase"/>
</dbReference>
<dbReference type="GO" id="GO:0016747">
    <property type="term" value="F:acyltransferase activity, transferring groups other than amino-acyl groups"/>
    <property type="evidence" value="ECO:0007669"/>
    <property type="project" value="InterPro"/>
</dbReference>
<dbReference type="RefSeq" id="WP_085544938.1">
    <property type="nucleotide sequence ID" value="NZ_FXBB01000021.1"/>
</dbReference>
<proteinExistence type="predicted"/>
<dbReference type="InterPro" id="IPR050832">
    <property type="entry name" value="Bact_Acetyltransf"/>
</dbReference>
<sequence>MILVDIDFCDEGRAREIAAIDLLSQPAPWPLEAILKDMRERQGEVVYLGAFYKSGMVGFVALEPRAEDLWVLQLSVDPERRRWGVGSQLIGAASVFADERGCSRIFLSVRASNRGALEFYRALGFRQREVLINYYSNGEDGIRMFLELW</sequence>
<accession>A0A1X7K6G0</accession>
<dbReference type="InterPro" id="IPR000182">
    <property type="entry name" value="GNAT_dom"/>
</dbReference>
<keyword evidence="5" id="KW-1185">Reference proteome</keyword>
<protein>
    <submittedName>
        <fullName evidence="4">Ribosomal protein S18 acetylase RimI</fullName>
    </submittedName>
</protein>
<keyword evidence="2" id="KW-0012">Acyltransferase</keyword>
<dbReference type="Pfam" id="PF00583">
    <property type="entry name" value="Acetyltransf_1"/>
    <property type="match status" value="1"/>
</dbReference>
<reference evidence="5" key="1">
    <citation type="submission" date="2017-04" db="EMBL/GenBank/DDBJ databases">
        <authorList>
            <person name="Varghese N."/>
            <person name="Submissions S."/>
        </authorList>
    </citation>
    <scope>NUCLEOTIDE SEQUENCE [LARGE SCALE GENOMIC DNA]</scope>
    <source>
        <strain evidence="5">USBA 82</strain>
    </source>
</reference>
<evidence type="ECO:0000256" key="1">
    <source>
        <dbReference type="ARBA" id="ARBA00022679"/>
    </source>
</evidence>
<organism evidence="4 5">
    <name type="scientific">Dethiosulfovibrio salsuginis</name>
    <dbReference type="NCBI Taxonomy" id="561720"/>
    <lineage>
        <taxon>Bacteria</taxon>
        <taxon>Thermotogati</taxon>
        <taxon>Synergistota</taxon>
        <taxon>Synergistia</taxon>
        <taxon>Synergistales</taxon>
        <taxon>Dethiosulfovibrionaceae</taxon>
        <taxon>Dethiosulfovibrio</taxon>
    </lineage>
</organism>
<dbReference type="CDD" id="cd04301">
    <property type="entry name" value="NAT_SF"/>
    <property type="match status" value="1"/>
</dbReference>
<evidence type="ECO:0000256" key="2">
    <source>
        <dbReference type="ARBA" id="ARBA00023315"/>
    </source>
</evidence>
<dbReference type="PANTHER" id="PTHR43877">
    <property type="entry name" value="AMINOALKYLPHOSPHONATE N-ACETYLTRANSFERASE-RELATED-RELATED"/>
    <property type="match status" value="1"/>
</dbReference>
<evidence type="ECO:0000313" key="5">
    <source>
        <dbReference type="Proteomes" id="UP000193355"/>
    </source>
</evidence>
<dbReference type="Proteomes" id="UP000193355">
    <property type="component" value="Unassembled WGS sequence"/>
</dbReference>
<dbReference type="AlphaFoldDB" id="A0A1X7K6G0"/>
<evidence type="ECO:0000313" key="4">
    <source>
        <dbReference type="EMBL" id="SMG36239.1"/>
    </source>
</evidence>
<evidence type="ECO:0000259" key="3">
    <source>
        <dbReference type="PROSITE" id="PS51186"/>
    </source>
</evidence>
<dbReference type="STRING" id="561720.SAMN06275492_12134"/>
<dbReference type="SUPFAM" id="SSF55729">
    <property type="entry name" value="Acyl-CoA N-acyltransferases (Nat)"/>
    <property type="match status" value="1"/>
</dbReference>
<feature type="domain" description="N-acetyltransferase" evidence="3">
    <location>
        <begin position="6"/>
        <end position="149"/>
    </location>
</feature>
<dbReference type="PROSITE" id="PS51186">
    <property type="entry name" value="GNAT"/>
    <property type="match status" value="1"/>
</dbReference>
<dbReference type="Gene3D" id="3.40.630.30">
    <property type="match status" value="1"/>
</dbReference>
<name>A0A1X7K6G0_9BACT</name>
<keyword evidence="4" id="KW-0689">Ribosomal protein</keyword>
<keyword evidence="1" id="KW-0808">Transferase</keyword>
<gene>
    <name evidence="4" type="ORF">SAMN06275492_12134</name>
</gene>
<dbReference type="OrthoDB" id="5961at2"/>
<keyword evidence="4" id="KW-0687">Ribonucleoprotein</keyword>
<dbReference type="EMBL" id="FXBB01000021">
    <property type="protein sequence ID" value="SMG36239.1"/>
    <property type="molecule type" value="Genomic_DNA"/>
</dbReference>